<feature type="compositionally biased region" description="Low complexity" evidence="1">
    <location>
        <begin position="204"/>
        <end position="214"/>
    </location>
</feature>
<protein>
    <submittedName>
        <fullName evidence="3">Uncharacterized protein</fullName>
    </submittedName>
</protein>
<keyword evidence="4" id="KW-1185">Reference proteome</keyword>
<comment type="caution">
    <text evidence="3">The sequence shown here is derived from an EMBL/GenBank/DDBJ whole genome shotgun (WGS) entry which is preliminary data.</text>
</comment>
<dbReference type="EMBL" id="BAAAOS010000063">
    <property type="protein sequence ID" value="GAA1612732.1"/>
    <property type="molecule type" value="Genomic_DNA"/>
</dbReference>
<evidence type="ECO:0000256" key="1">
    <source>
        <dbReference type="SAM" id="MobiDB-lite"/>
    </source>
</evidence>
<organism evidence="3 4">
    <name type="scientific">Kribbella sancticallisti</name>
    <dbReference type="NCBI Taxonomy" id="460087"/>
    <lineage>
        <taxon>Bacteria</taxon>
        <taxon>Bacillati</taxon>
        <taxon>Actinomycetota</taxon>
        <taxon>Actinomycetes</taxon>
        <taxon>Propionibacteriales</taxon>
        <taxon>Kribbellaceae</taxon>
        <taxon>Kribbella</taxon>
    </lineage>
</organism>
<reference evidence="3 4" key="1">
    <citation type="journal article" date="2019" name="Int. J. Syst. Evol. Microbiol.">
        <title>The Global Catalogue of Microorganisms (GCM) 10K type strain sequencing project: providing services to taxonomists for standard genome sequencing and annotation.</title>
        <authorList>
            <consortium name="The Broad Institute Genomics Platform"/>
            <consortium name="The Broad Institute Genome Sequencing Center for Infectious Disease"/>
            <person name="Wu L."/>
            <person name="Ma J."/>
        </authorList>
    </citation>
    <scope>NUCLEOTIDE SEQUENCE [LARGE SCALE GENOMIC DNA]</scope>
    <source>
        <strain evidence="3 4">JCM 14969</strain>
    </source>
</reference>
<name>A0ABN2ENF7_9ACTN</name>
<evidence type="ECO:0000313" key="4">
    <source>
        <dbReference type="Proteomes" id="UP001500393"/>
    </source>
</evidence>
<feature type="region of interest" description="Disordered" evidence="1">
    <location>
        <begin position="135"/>
        <end position="164"/>
    </location>
</feature>
<proteinExistence type="predicted"/>
<sequence>MNGKRDKPQGPRNPWVRKTDSGEEEPATPEPDLPPSPWSLEVPPRPTSPWDPNTPDTTGTPATGTTAGTAGSGAPPTAGTTGADAAGAGVQGTGTAGAARTGGAGAQGAGSAGGAGAGGAGAGVQGTGTAGTAGAGVQGAGGASSWGDQVGPPSLRRAEPVKKRPTVPPVLLPIAAGLAVVALVAVALVLLTGGDDSADPGLPPTSSTPTSTYTPPANAIPVAQGVSVVPVEGWSPLEKETNGKQLVTYAPNGEPRAFLWVRQKQNVTANAFAVGIVEGETDKEIAQLGNVRNLPCPKDVLVECVAISYTSTSEGIKIQGWVEAYRRKDGLVTAMDFRSRADYAQKAEADAAPMKQSVLDSL</sequence>
<keyword evidence="2" id="KW-0812">Transmembrane</keyword>
<feature type="region of interest" description="Disordered" evidence="1">
    <location>
        <begin position="195"/>
        <end position="214"/>
    </location>
</feature>
<feature type="compositionally biased region" description="Gly residues" evidence="1">
    <location>
        <begin position="135"/>
        <end position="144"/>
    </location>
</feature>
<feature type="region of interest" description="Disordered" evidence="1">
    <location>
        <begin position="1"/>
        <end position="123"/>
    </location>
</feature>
<feature type="compositionally biased region" description="Low complexity" evidence="1">
    <location>
        <begin position="57"/>
        <end position="88"/>
    </location>
</feature>
<feature type="compositionally biased region" description="Gly residues" evidence="1">
    <location>
        <begin position="89"/>
        <end position="123"/>
    </location>
</feature>
<evidence type="ECO:0000313" key="3">
    <source>
        <dbReference type="EMBL" id="GAA1612732.1"/>
    </source>
</evidence>
<gene>
    <name evidence="3" type="ORF">GCM10009789_78720</name>
</gene>
<feature type="transmembrane region" description="Helical" evidence="2">
    <location>
        <begin position="170"/>
        <end position="191"/>
    </location>
</feature>
<dbReference type="Proteomes" id="UP001500393">
    <property type="component" value="Unassembled WGS sequence"/>
</dbReference>
<keyword evidence="2" id="KW-1133">Transmembrane helix</keyword>
<keyword evidence="2" id="KW-0472">Membrane</keyword>
<feature type="compositionally biased region" description="Pro residues" evidence="1">
    <location>
        <begin position="28"/>
        <end position="49"/>
    </location>
</feature>
<accession>A0ABN2ENF7</accession>
<evidence type="ECO:0000256" key="2">
    <source>
        <dbReference type="SAM" id="Phobius"/>
    </source>
</evidence>